<evidence type="ECO:0000313" key="1">
    <source>
        <dbReference type="EMBL" id="CAG8752588.1"/>
    </source>
</evidence>
<dbReference type="Proteomes" id="UP000789920">
    <property type="component" value="Unassembled WGS sequence"/>
</dbReference>
<feature type="non-terminal residue" evidence="1">
    <location>
        <position position="1"/>
    </location>
</feature>
<sequence>IIPIISAHKNYKHMNSDTRILNPTIRFETYTSSSVTDINTSQKQNDPKHSKLIIYSKQMQIDDDDDEFYTPVNIYREHKNHLEQDKRVRKELDTQMLDDLYEPIQKAFLHNSKLLTSKNVDISFGGNEIITTGMWNSNYNESC</sequence>
<gene>
    <name evidence="1" type="ORF">RPERSI_LOCUS14350</name>
</gene>
<evidence type="ECO:0000313" key="2">
    <source>
        <dbReference type="Proteomes" id="UP000789920"/>
    </source>
</evidence>
<name>A0ACA9QHU7_9GLOM</name>
<organism evidence="1 2">
    <name type="scientific">Racocetra persica</name>
    <dbReference type="NCBI Taxonomy" id="160502"/>
    <lineage>
        <taxon>Eukaryota</taxon>
        <taxon>Fungi</taxon>
        <taxon>Fungi incertae sedis</taxon>
        <taxon>Mucoromycota</taxon>
        <taxon>Glomeromycotina</taxon>
        <taxon>Glomeromycetes</taxon>
        <taxon>Diversisporales</taxon>
        <taxon>Gigasporaceae</taxon>
        <taxon>Racocetra</taxon>
    </lineage>
</organism>
<dbReference type="EMBL" id="CAJVQC010032951">
    <property type="protein sequence ID" value="CAG8752588.1"/>
    <property type="molecule type" value="Genomic_DNA"/>
</dbReference>
<proteinExistence type="predicted"/>
<accession>A0ACA9QHU7</accession>
<reference evidence="1" key="1">
    <citation type="submission" date="2021-06" db="EMBL/GenBank/DDBJ databases">
        <authorList>
            <person name="Kallberg Y."/>
            <person name="Tangrot J."/>
            <person name="Rosling A."/>
        </authorList>
    </citation>
    <scope>NUCLEOTIDE SEQUENCE</scope>
    <source>
        <strain evidence="1">MA461A</strain>
    </source>
</reference>
<keyword evidence="2" id="KW-1185">Reference proteome</keyword>
<comment type="caution">
    <text evidence="1">The sequence shown here is derived from an EMBL/GenBank/DDBJ whole genome shotgun (WGS) entry which is preliminary data.</text>
</comment>
<protein>
    <submittedName>
        <fullName evidence="1">19140_t:CDS:1</fullName>
    </submittedName>
</protein>